<reference evidence="2" key="1">
    <citation type="submission" date="2021-09" db="EMBL/GenBank/DDBJ databases">
        <authorList>
            <consortium name="AG Swart"/>
            <person name="Singh M."/>
            <person name="Singh A."/>
            <person name="Seah K."/>
            <person name="Emmerich C."/>
        </authorList>
    </citation>
    <scope>NUCLEOTIDE SEQUENCE</scope>
    <source>
        <strain evidence="2">ATCC30299</strain>
    </source>
</reference>
<proteinExistence type="predicted"/>
<feature type="compositionally biased region" description="Basic residues" evidence="1">
    <location>
        <begin position="1"/>
        <end position="11"/>
    </location>
</feature>
<protein>
    <submittedName>
        <fullName evidence="2">Uncharacterized protein</fullName>
    </submittedName>
</protein>
<feature type="compositionally biased region" description="Polar residues" evidence="1">
    <location>
        <begin position="44"/>
        <end position="58"/>
    </location>
</feature>
<organism evidence="2 3">
    <name type="scientific">Blepharisma stoltei</name>
    <dbReference type="NCBI Taxonomy" id="1481888"/>
    <lineage>
        <taxon>Eukaryota</taxon>
        <taxon>Sar</taxon>
        <taxon>Alveolata</taxon>
        <taxon>Ciliophora</taxon>
        <taxon>Postciliodesmatophora</taxon>
        <taxon>Heterotrichea</taxon>
        <taxon>Heterotrichida</taxon>
        <taxon>Blepharismidae</taxon>
        <taxon>Blepharisma</taxon>
    </lineage>
</organism>
<dbReference type="EMBL" id="CAJZBQ010000038">
    <property type="protein sequence ID" value="CAG9325337.1"/>
    <property type="molecule type" value="Genomic_DNA"/>
</dbReference>
<evidence type="ECO:0000313" key="3">
    <source>
        <dbReference type="Proteomes" id="UP001162131"/>
    </source>
</evidence>
<feature type="region of interest" description="Disordered" evidence="1">
    <location>
        <begin position="1"/>
        <end position="111"/>
    </location>
</feature>
<evidence type="ECO:0000313" key="2">
    <source>
        <dbReference type="EMBL" id="CAG9325337.1"/>
    </source>
</evidence>
<gene>
    <name evidence="2" type="ORF">BSTOLATCC_MIC38599</name>
</gene>
<keyword evidence="3" id="KW-1185">Reference proteome</keyword>
<dbReference type="AlphaFoldDB" id="A0AAU9JJS6"/>
<accession>A0AAU9JJS6</accession>
<sequence length="362" mass="41356">MKKTKLTKKVKPVTNRKSLVQDSQISDLSSQSTMPQPAGFPSIHFQSNQNSFQSTINSYPVPAESTFPGHQPNSSMPEEPDLPDISVNPTYQIPNPSVEEDDLPDISSVPISQGFYNPTKVPFPNIETAESTFLSNDSSIVHDKANLLDQNQDFDIPDISGSSQNPISNVENYAYNNSYEPQQLAPVELSIDPSINHANGNWQFENASGPEDIKEEAEKNKEEVEEIKIEPKEVEEVVKNKRVIIDLPLTMKCEYCEYERFESDFFPMHFGPEKEVLCKMCWNSRVASVKKEKIEILNECGTCEEWKHRYFGEKICPNNCIVCEDCQYRYIFMCKIQKRQDESCVFCNRALIKKEQPWTLVA</sequence>
<feature type="compositionally biased region" description="Low complexity" evidence="1">
    <location>
        <begin position="18"/>
        <end position="32"/>
    </location>
</feature>
<name>A0AAU9JJS6_9CILI</name>
<evidence type="ECO:0000256" key="1">
    <source>
        <dbReference type="SAM" id="MobiDB-lite"/>
    </source>
</evidence>
<dbReference type="Proteomes" id="UP001162131">
    <property type="component" value="Unassembled WGS sequence"/>
</dbReference>
<comment type="caution">
    <text evidence="2">The sequence shown here is derived from an EMBL/GenBank/DDBJ whole genome shotgun (WGS) entry which is preliminary data.</text>
</comment>